<feature type="domain" description="BP74 N-terminal" evidence="2">
    <location>
        <begin position="35"/>
        <end position="146"/>
    </location>
</feature>
<evidence type="ECO:0000313" key="3">
    <source>
        <dbReference type="EMBL" id="MXQ63159.1"/>
    </source>
</evidence>
<accession>A0A6I4VXQ0</accession>
<dbReference type="EMBL" id="WUTW01000001">
    <property type="protein sequence ID" value="MXQ63159.1"/>
    <property type="molecule type" value="Genomic_DNA"/>
</dbReference>
<proteinExistence type="predicted"/>
<dbReference type="PANTHER" id="PTHR35883:SF1">
    <property type="entry name" value="CALMODULIN-BINDING PROTEIN CAM-BP15-RELATED"/>
    <property type="match status" value="1"/>
</dbReference>
<reference evidence="3 4" key="1">
    <citation type="submission" date="2019-12" db="EMBL/GenBank/DDBJ databases">
        <title>Nocardia macrotermitis sp. nov. and Nocardia aurantia sp. nov., isolated from the gut of the fungus growing-termite Macrotermes natalensis.</title>
        <authorList>
            <person name="Christine B."/>
            <person name="Rene B."/>
        </authorList>
    </citation>
    <scope>NUCLEOTIDE SEQUENCE [LARGE SCALE GENOMIC DNA]</scope>
    <source>
        <strain evidence="3 4">DSM 102126</strain>
    </source>
</reference>
<dbReference type="InterPro" id="IPR056422">
    <property type="entry name" value="BP74_N"/>
</dbReference>
<dbReference type="RefSeq" id="WP_161101357.1">
    <property type="nucleotide sequence ID" value="NZ_JBHLYI010000002.1"/>
</dbReference>
<feature type="signal peptide" evidence="1">
    <location>
        <begin position="1"/>
        <end position="27"/>
    </location>
</feature>
<evidence type="ECO:0000256" key="1">
    <source>
        <dbReference type="SAM" id="SignalP"/>
    </source>
</evidence>
<dbReference type="AlphaFoldDB" id="A0A6I4VXQ0"/>
<protein>
    <submittedName>
        <fullName evidence="3">Calmodulin-binding protein</fullName>
    </submittedName>
</protein>
<name>A0A6I4VXQ0_9ACTN</name>
<feature type="chain" id="PRO_5026247249" evidence="1">
    <location>
        <begin position="28"/>
        <end position="148"/>
    </location>
</feature>
<dbReference type="Pfam" id="PF23621">
    <property type="entry name" value="BP74_N"/>
    <property type="match status" value="1"/>
</dbReference>
<keyword evidence="1" id="KW-0732">Signal</keyword>
<dbReference type="InterPro" id="IPR053344">
    <property type="entry name" value="cAMP-inducible_BP74-like"/>
</dbReference>
<keyword evidence="4" id="KW-1185">Reference proteome</keyword>
<comment type="caution">
    <text evidence="3">The sequence shown here is derived from an EMBL/GenBank/DDBJ whole genome shotgun (WGS) entry which is preliminary data.</text>
</comment>
<evidence type="ECO:0000313" key="4">
    <source>
        <dbReference type="Proteomes" id="UP000431901"/>
    </source>
</evidence>
<gene>
    <name evidence="3" type="ORF">GQ466_03840</name>
</gene>
<dbReference type="Proteomes" id="UP000431901">
    <property type="component" value="Unassembled WGS sequence"/>
</dbReference>
<dbReference type="OrthoDB" id="1495671at2"/>
<dbReference type="PANTHER" id="PTHR35883">
    <property type="entry name" value="CYCLIC AMP-INDUCIBLE PROTEIN BP74-RELATED"/>
    <property type="match status" value="1"/>
</dbReference>
<evidence type="ECO:0000259" key="2">
    <source>
        <dbReference type="Pfam" id="PF23621"/>
    </source>
</evidence>
<organism evidence="3 4">
    <name type="scientific">Actinomadura rayongensis</name>
    <dbReference type="NCBI Taxonomy" id="1429076"/>
    <lineage>
        <taxon>Bacteria</taxon>
        <taxon>Bacillati</taxon>
        <taxon>Actinomycetota</taxon>
        <taxon>Actinomycetes</taxon>
        <taxon>Streptosporangiales</taxon>
        <taxon>Thermomonosporaceae</taxon>
        <taxon>Actinomadura</taxon>
    </lineage>
</organism>
<sequence>MRHMITKLGALGALAALAVTGAPAAQAAQHRAEGVAYFEFTDHTRETGVVELTDPGQIAHARALLAGETTDQPHLMGRIVKRSTPYNPRWSFHYDPATVRFFNVAIEVCDAPMPYVEDHLDEAGGAFLPGAFWCPWTSRLVKEVTPRA</sequence>